<dbReference type="Pfam" id="PF05437">
    <property type="entry name" value="AzlD"/>
    <property type="match status" value="1"/>
</dbReference>
<keyword evidence="1" id="KW-0472">Membrane</keyword>
<keyword evidence="1" id="KW-0812">Transmembrane</keyword>
<dbReference type="RefSeq" id="WP_246070856.1">
    <property type="nucleotide sequence ID" value="NZ_BJOE01000006.1"/>
</dbReference>
<gene>
    <name evidence="2" type="ORF">SAMN05518846_103380</name>
</gene>
<protein>
    <submittedName>
        <fullName evidence="2">Branched-chain amino acid transport protein</fullName>
    </submittedName>
</protein>
<dbReference type="EMBL" id="FORT01000003">
    <property type="protein sequence ID" value="SFJ44288.1"/>
    <property type="molecule type" value="Genomic_DNA"/>
</dbReference>
<feature type="transmembrane region" description="Helical" evidence="1">
    <location>
        <begin position="88"/>
        <end position="106"/>
    </location>
</feature>
<accession>A0A1I3RDE9</accession>
<keyword evidence="3" id="KW-1185">Reference proteome</keyword>
<name>A0A1I3RDE9_9BACL</name>
<keyword evidence="1" id="KW-1133">Transmembrane helix</keyword>
<proteinExistence type="predicted"/>
<evidence type="ECO:0000313" key="2">
    <source>
        <dbReference type="EMBL" id="SFJ44288.1"/>
    </source>
</evidence>
<dbReference type="STRING" id="1884381.SAMN05518846_103380"/>
<evidence type="ECO:0000313" key="3">
    <source>
        <dbReference type="Proteomes" id="UP000198915"/>
    </source>
</evidence>
<feature type="transmembrane region" description="Helical" evidence="1">
    <location>
        <begin position="6"/>
        <end position="29"/>
    </location>
</feature>
<dbReference type="Proteomes" id="UP000198915">
    <property type="component" value="Unassembled WGS sequence"/>
</dbReference>
<reference evidence="3" key="1">
    <citation type="submission" date="2016-10" db="EMBL/GenBank/DDBJ databases">
        <authorList>
            <person name="Varghese N."/>
            <person name="Submissions S."/>
        </authorList>
    </citation>
    <scope>NUCLEOTIDE SEQUENCE [LARGE SCALE GENOMIC DNA]</scope>
    <source>
        <strain evidence="3">OK042</strain>
    </source>
</reference>
<organism evidence="2 3">
    <name type="scientific">Brevibacillus centrosporus</name>
    <dbReference type="NCBI Taxonomy" id="54910"/>
    <lineage>
        <taxon>Bacteria</taxon>
        <taxon>Bacillati</taxon>
        <taxon>Bacillota</taxon>
        <taxon>Bacilli</taxon>
        <taxon>Bacillales</taxon>
        <taxon>Paenibacillaceae</taxon>
        <taxon>Brevibacillus</taxon>
    </lineage>
</organism>
<dbReference type="AlphaFoldDB" id="A0A1I3RDE9"/>
<sequence length="109" mass="12338">MSDERNVLLYIVGMALITYLTRFPMLLISSRWEIPAWLKRGLAMVPVGVFSSMTIPPILFHAPKGTWSPEYLVAGIVSLSVGLWKKQIVWALLAGVVVIALWRQLVQWM</sequence>
<evidence type="ECO:0000256" key="1">
    <source>
        <dbReference type="SAM" id="Phobius"/>
    </source>
</evidence>
<dbReference type="InterPro" id="IPR008407">
    <property type="entry name" value="Brnchd-chn_aa_trnsp_AzlD"/>
</dbReference>